<evidence type="ECO:0000313" key="2">
    <source>
        <dbReference type="EMBL" id="KAF8486414.1"/>
    </source>
</evidence>
<gene>
    <name evidence="2" type="ORF">DFH94DRAFT_713233</name>
</gene>
<dbReference type="EMBL" id="WHVB01000002">
    <property type="protein sequence ID" value="KAF8486414.1"/>
    <property type="molecule type" value="Genomic_DNA"/>
</dbReference>
<dbReference type="Proteomes" id="UP000759537">
    <property type="component" value="Unassembled WGS sequence"/>
</dbReference>
<keyword evidence="3" id="KW-1185">Reference proteome</keyword>
<name>A0A9P5N520_9AGAM</name>
<reference evidence="2" key="2">
    <citation type="journal article" date="2020" name="Nat. Commun.">
        <title>Large-scale genome sequencing of mycorrhizal fungi provides insights into the early evolution of symbiotic traits.</title>
        <authorList>
            <person name="Miyauchi S."/>
            <person name="Kiss E."/>
            <person name="Kuo A."/>
            <person name="Drula E."/>
            <person name="Kohler A."/>
            <person name="Sanchez-Garcia M."/>
            <person name="Morin E."/>
            <person name="Andreopoulos B."/>
            <person name="Barry K.W."/>
            <person name="Bonito G."/>
            <person name="Buee M."/>
            <person name="Carver A."/>
            <person name="Chen C."/>
            <person name="Cichocki N."/>
            <person name="Clum A."/>
            <person name="Culley D."/>
            <person name="Crous P.W."/>
            <person name="Fauchery L."/>
            <person name="Girlanda M."/>
            <person name="Hayes R.D."/>
            <person name="Keri Z."/>
            <person name="LaButti K."/>
            <person name="Lipzen A."/>
            <person name="Lombard V."/>
            <person name="Magnuson J."/>
            <person name="Maillard F."/>
            <person name="Murat C."/>
            <person name="Nolan M."/>
            <person name="Ohm R.A."/>
            <person name="Pangilinan J."/>
            <person name="Pereira M.F."/>
            <person name="Perotto S."/>
            <person name="Peter M."/>
            <person name="Pfister S."/>
            <person name="Riley R."/>
            <person name="Sitrit Y."/>
            <person name="Stielow J.B."/>
            <person name="Szollosi G."/>
            <person name="Zifcakova L."/>
            <person name="Stursova M."/>
            <person name="Spatafora J.W."/>
            <person name="Tedersoo L."/>
            <person name="Vaario L.M."/>
            <person name="Yamada A."/>
            <person name="Yan M."/>
            <person name="Wang P."/>
            <person name="Xu J."/>
            <person name="Bruns T."/>
            <person name="Baldrian P."/>
            <person name="Vilgalys R."/>
            <person name="Dunand C."/>
            <person name="Henrissat B."/>
            <person name="Grigoriev I.V."/>
            <person name="Hibbett D."/>
            <person name="Nagy L.G."/>
            <person name="Martin F.M."/>
        </authorList>
    </citation>
    <scope>NUCLEOTIDE SEQUENCE</scope>
    <source>
        <strain evidence="2">Prilba</strain>
    </source>
</reference>
<protein>
    <submittedName>
        <fullName evidence="2">Uncharacterized protein</fullName>
    </submittedName>
</protein>
<organism evidence="2 3">
    <name type="scientific">Russula ochroleuca</name>
    <dbReference type="NCBI Taxonomy" id="152965"/>
    <lineage>
        <taxon>Eukaryota</taxon>
        <taxon>Fungi</taxon>
        <taxon>Dikarya</taxon>
        <taxon>Basidiomycota</taxon>
        <taxon>Agaricomycotina</taxon>
        <taxon>Agaricomycetes</taxon>
        <taxon>Russulales</taxon>
        <taxon>Russulaceae</taxon>
        <taxon>Russula</taxon>
    </lineage>
</organism>
<sequence length="168" mass="17873">MPPTCVGPQHVTMSPPACEGGPPALSKVKVRKSEVIVGVDDIHRGPPQGRAREQWSGVLEHTRGCVLARRLHVDGGEGVDLGISVMGEDVVKHPHAQGRPAWAWASSVDVVILQGACVCTCACEWISSACKGVWVHAGTQCASAWAWATRARARARVRARTKAISEGK</sequence>
<evidence type="ECO:0000256" key="1">
    <source>
        <dbReference type="SAM" id="MobiDB-lite"/>
    </source>
</evidence>
<evidence type="ECO:0000313" key="3">
    <source>
        <dbReference type="Proteomes" id="UP000759537"/>
    </source>
</evidence>
<feature type="region of interest" description="Disordered" evidence="1">
    <location>
        <begin position="1"/>
        <end position="24"/>
    </location>
</feature>
<dbReference type="AlphaFoldDB" id="A0A9P5N520"/>
<proteinExistence type="predicted"/>
<accession>A0A9P5N520</accession>
<comment type="caution">
    <text evidence="2">The sequence shown here is derived from an EMBL/GenBank/DDBJ whole genome shotgun (WGS) entry which is preliminary data.</text>
</comment>
<reference evidence="2" key="1">
    <citation type="submission" date="2019-10" db="EMBL/GenBank/DDBJ databases">
        <authorList>
            <consortium name="DOE Joint Genome Institute"/>
            <person name="Kuo A."/>
            <person name="Miyauchi S."/>
            <person name="Kiss E."/>
            <person name="Drula E."/>
            <person name="Kohler A."/>
            <person name="Sanchez-Garcia M."/>
            <person name="Andreopoulos B."/>
            <person name="Barry K.W."/>
            <person name="Bonito G."/>
            <person name="Buee M."/>
            <person name="Carver A."/>
            <person name="Chen C."/>
            <person name="Cichocki N."/>
            <person name="Clum A."/>
            <person name="Culley D."/>
            <person name="Crous P.W."/>
            <person name="Fauchery L."/>
            <person name="Girlanda M."/>
            <person name="Hayes R."/>
            <person name="Keri Z."/>
            <person name="LaButti K."/>
            <person name="Lipzen A."/>
            <person name="Lombard V."/>
            <person name="Magnuson J."/>
            <person name="Maillard F."/>
            <person name="Morin E."/>
            <person name="Murat C."/>
            <person name="Nolan M."/>
            <person name="Ohm R."/>
            <person name="Pangilinan J."/>
            <person name="Pereira M."/>
            <person name="Perotto S."/>
            <person name="Peter M."/>
            <person name="Riley R."/>
            <person name="Sitrit Y."/>
            <person name="Stielow B."/>
            <person name="Szollosi G."/>
            <person name="Zifcakova L."/>
            <person name="Stursova M."/>
            <person name="Spatafora J.W."/>
            <person name="Tedersoo L."/>
            <person name="Vaario L.-M."/>
            <person name="Yamada A."/>
            <person name="Yan M."/>
            <person name="Wang P."/>
            <person name="Xu J."/>
            <person name="Bruns T."/>
            <person name="Baldrian P."/>
            <person name="Vilgalys R."/>
            <person name="Henrissat B."/>
            <person name="Grigoriev I.V."/>
            <person name="Hibbett D."/>
            <person name="Nagy L.G."/>
            <person name="Martin F.M."/>
        </authorList>
    </citation>
    <scope>NUCLEOTIDE SEQUENCE</scope>
    <source>
        <strain evidence="2">Prilba</strain>
    </source>
</reference>